<protein>
    <submittedName>
        <fullName evidence="9">DUF2029 domain-containing protein</fullName>
    </submittedName>
</protein>
<feature type="transmembrane region" description="Helical" evidence="8">
    <location>
        <begin position="286"/>
        <end position="308"/>
    </location>
</feature>
<reference evidence="9" key="1">
    <citation type="submission" date="2021-04" db="EMBL/GenBank/DDBJ databases">
        <title>Phylogenetic analysis of Acidobacteriaceae.</title>
        <authorList>
            <person name="Qiu L."/>
            <person name="Zhang Q."/>
        </authorList>
    </citation>
    <scope>NUCLEOTIDE SEQUENCE</scope>
    <source>
        <strain evidence="9">DSM 25168</strain>
    </source>
</reference>
<evidence type="ECO:0000256" key="7">
    <source>
        <dbReference type="ARBA" id="ARBA00024033"/>
    </source>
</evidence>
<feature type="transmembrane region" description="Helical" evidence="8">
    <location>
        <begin position="80"/>
        <end position="100"/>
    </location>
</feature>
<accession>A0A9J7BLA4</accession>
<feature type="transmembrane region" description="Helical" evidence="8">
    <location>
        <begin position="397"/>
        <end position="422"/>
    </location>
</feature>
<dbReference type="InterPro" id="IPR018584">
    <property type="entry name" value="GT87"/>
</dbReference>
<feature type="transmembrane region" description="Helical" evidence="8">
    <location>
        <begin position="149"/>
        <end position="172"/>
    </location>
</feature>
<dbReference type="GO" id="GO:0016758">
    <property type="term" value="F:hexosyltransferase activity"/>
    <property type="evidence" value="ECO:0007669"/>
    <property type="project" value="InterPro"/>
</dbReference>
<evidence type="ECO:0000256" key="4">
    <source>
        <dbReference type="ARBA" id="ARBA00022692"/>
    </source>
</evidence>
<keyword evidence="6 8" id="KW-0472">Membrane</keyword>
<evidence type="ECO:0000313" key="9">
    <source>
        <dbReference type="EMBL" id="UWZ82554.1"/>
    </source>
</evidence>
<dbReference type="GO" id="GO:0005886">
    <property type="term" value="C:plasma membrane"/>
    <property type="evidence" value="ECO:0007669"/>
    <property type="project" value="UniProtKB-SubCell"/>
</dbReference>
<gene>
    <name evidence="9" type="ORF">MOP44_18505</name>
</gene>
<dbReference type="EMBL" id="CP093313">
    <property type="protein sequence ID" value="UWZ82554.1"/>
    <property type="molecule type" value="Genomic_DNA"/>
</dbReference>
<name>A0A9J7BLA4_9BACT</name>
<keyword evidence="2" id="KW-1003">Cell membrane</keyword>
<comment type="similarity">
    <text evidence="7">Belongs to the glycosyltransferase 87 family.</text>
</comment>
<dbReference type="Proteomes" id="UP001059380">
    <property type="component" value="Chromosome"/>
</dbReference>
<dbReference type="Pfam" id="PF09594">
    <property type="entry name" value="GT87"/>
    <property type="match status" value="1"/>
</dbReference>
<feature type="transmembrane region" description="Helical" evidence="8">
    <location>
        <begin position="314"/>
        <end position="331"/>
    </location>
</feature>
<comment type="subcellular location">
    <subcellularLocation>
        <location evidence="1">Cell membrane</location>
        <topology evidence="1">Multi-pass membrane protein</topology>
    </subcellularLocation>
</comment>
<keyword evidence="3" id="KW-0808">Transferase</keyword>
<feature type="transmembrane region" description="Helical" evidence="8">
    <location>
        <begin position="9"/>
        <end position="26"/>
    </location>
</feature>
<dbReference type="RefSeq" id="WP_260791739.1">
    <property type="nucleotide sequence ID" value="NZ_CP093313.1"/>
</dbReference>
<feature type="transmembrane region" description="Helical" evidence="8">
    <location>
        <begin position="179"/>
        <end position="205"/>
    </location>
</feature>
<keyword evidence="10" id="KW-1185">Reference proteome</keyword>
<proteinExistence type="inferred from homology"/>
<feature type="transmembrane region" description="Helical" evidence="8">
    <location>
        <begin position="107"/>
        <end position="129"/>
    </location>
</feature>
<evidence type="ECO:0000256" key="2">
    <source>
        <dbReference type="ARBA" id="ARBA00022475"/>
    </source>
</evidence>
<evidence type="ECO:0000256" key="1">
    <source>
        <dbReference type="ARBA" id="ARBA00004651"/>
    </source>
</evidence>
<dbReference type="AlphaFoldDB" id="A0A9J7BLA4"/>
<feature type="transmembrane region" description="Helical" evidence="8">
    <location>
        <begin position="359"/>
        <end position="376"/>
    </location>
</feature>
<evidence type="ECO:0000256" key="6">
    <source>
        <dbReference type="ARBA" id="ARBA00023136"/>
    </source>
</evidence>
<keyword evidence="5 8" id="KW-1133">Transmembrane helix</keyword>
<evidence type="ECO:0000313" key="10">
    <source>
        <dbReference type="Proteomes" id="UP001059380"/>
    </source>
</evidence>
<evidence type="ECO:0000256" key="8">
    <source>
        <dbReference type="SAM" id="Phobius"/>
    </source>
</evidence>
<keyword evidence="4 8" id="KW-0812">Transmembrane</keyword>
<organism evidence="9 10">
    <name type="scientific">Occallatibacter riparius</name>
    <dbReference type="NCBI Taxonomy" id="1002689"/>
    <lineage>
        <taxon>Bacteria</taxon>
        <taxon>Pseudomonadati</taxon>
        <taxon>Acidobacteriota</taxon>
        <taxon>Terriglobia</taxon>
        <taxon>Terriglobales</taxon>
        <taxon>Acidobacteriaceae</taxon>
        <taxon>Occallatibacter</taxon>
    </lineage>
</organism>
<evidence type="ECO:0000256" key="5">
    <source>
        <dbReference type="ARBA" id="ARBA00022989"/>
    </source>
</evidence>
<evidence type="ECO:0000256" key="3">
    <source>
        <dbReference type="ARBA" id="ARBA00022679"/>
    </source>
</evidence>
<feature type="transmembrane region" description="Helical" evidence="8">
    <location>
        <begin position="211"/>
        <end position="231"/>
    </location>
</feature>
<dbReference type="KEGG" id="orp:MOP44_18505"/>
<sequence>MSRARIDSLVYFLIGAAVFLALGWLTPPYPDLSQSDFKAVYYASKALVHHRDPYLQANLLELYRSEPGNTSAAQLGASQVVTVCVNLPTGLLLIAPFALLPWTVAHILWSILTAALFLFAAYLMWTAGVDRAPRVTGFLMLVLLSGSQLLLQTGNAAGIVVSLCAIAAWCLLSQRHVTAGVICLGLALALKPQDAGFIWLLFLLLPAFRRAALQALAIIAALAIPAMSWAWRIAPNWIAELRANLLSTFAPGQLNSPDNPLTDPAVRGPMNVSLQTITAIYWSHPAIYNAVAYVVLAVLLLVWLTAAVRSMQNPWLLLAAIVPIAVITGYHRQYDTRLLILAVPACALLSRAGCRLGRLAVAFTFAAAILTSDIVIPDIGNLTLAMRTDHTGHGRTILYSLIGRPVPWAMLALAAFYAWLLWNPRGTNVVQ</sequence>